<name>A0A6C0H1C4_9ZZZZ</name>
<evidence type="ECO:0000313" key="1">
    <source>
        <dbReference type="EMBL" id="QHT74348.1"/>
    </source>
</evidence>
<protein>
    <submittedName>
        <fullName evidence="1">Uncharacterized protein</fullName>
    </submittedName>
</protein>
<accession>A0A6C0H1C4</accession>
<dbReference type="AlphaFoldDB" id="A0A6C0H1C4"/>
<proteinExistence type="predicted"/>
<reference evidence="1" key="1">
    <citation type="journal article" date="2020" name="Nature">
        <title>Giant virus diversity and host interactions through global metagenomics.</title>
        <authorList>
            <person name="Schulz F."/>
            <person name="Roux S."/>
            <person name="Paez-Espino D."/>
            <person name="Jungbluth S."/>
            <person name="Walsh D.A."/>
            <person name="Denef V.J."/>
            <person name="McMahon K.D."/>
            <person name="Konstantinidis K.T."/>
            <person name="Eloe-Fadrosh E.A."/>
            <person name="Kyrpides N.C."/>
            <person name="Woyke T."/>
        </authorList>
    </citation>
    <scope>NUCLEOTIDE SEQUENCE</scope>
    <source>
        <strain evidence="1">GVMAG-M-3300023179-59</strain>
    </source>
</reference>
<organism evidence="1">
    <name type="scientific">viral metagenome</name>
    <dbReference type="NCBI Taxonomy" id="1070528"/>
    <lineage>
        <taxon>unclassified sequences</taxon>
        <taxon>metagenomes</taxon>
        <taxon>organismal metagenomes</taxon>
    </lineage>
</organism>
<sequence length="446" mass="49542">MSARLNMNERPMVSWKGKTFQQITSSIKKNVHSSKYVNMANNRIFKATPLKIYRREIASIRDASNCNVRTSVRIDEINRPNGSIITTVTGKGLVNTLDIGLTSNTTERPGLCNTSCIFSSAENARRRLRSSGNVKKQFNPATNNSNYYTDNKQYLVSRTKTFQQNQYNYIKLGDATLKPGDSLSVSNVYVGNGKANCKKYHIEIDTSFSYVWLDGTTNKVDLSAGYYDASDLNSILHSKNLYKGHYYIRPDSKANVFLLNIVYNSTYNKVELQSIKSGASDSSLYSIPLFDGSYNQITWTYPTTNKVPQFVIYNNVFKSAVGFTAGTYPTSSSSAVTVTSLSTFAPGVKPLYQPLYYKPNNHQFAQQGAVSASALTARVRYNSITNATAVYRNAYGPAVANALAYGVPENGYTVKDKIGYPNICYPVFPKTGGMIKMTEKCSDNKL</sequence>
<dbReference type="EMBL" id="MN739849">
    <property type="protein sequence ID" value="QHT74348.1"/>
    <property type="molecule type" value="Genomic_DNA"/>
</dbReference>